<evidence type="ECO:0000256" key="6">
    <source>
        <dbReference type="SAM" id="MobiDB-lite"/>
    </source>
</evidence>
<evidence type="ECO:0000256" key="1">
    <source>
        <dbReference type="ARBA" id="ARBA00004123"/>
    </source>
</evidence>
<dbReference type="InterPro" id="IPR001606">
    <property type="entry name" value="ARID_dom"/>
</dbReference>
<dbReference type="GO" id="GO:0005634">
    <property type="term" value="C:nucleus"/>
    <property type="evidence" value="ECO:0007669"/>
    <property type="project" value="UniProtKB-SubCell"/>
</dbReference>
<dbReference type="SMART" id="SM01014">
    <property type="entry name" value="ARID"/>
    <property type="match status" value="1"/>
</dbReference>
<feature type="compositionally biased region" description="Acidic residues" evidence="6">
    <location>
        <begin position="21"/>
        <end position="33"/>
    </location>
</feature>
<name>A0A8D9B311_9HEMI</name>
<feature type="compositionally biased region" description="Basic and acidic residues" evidence="6">
    <location>
        <begin position="34"/>
        <end position="60"/>
    </location>
</feature>
<dbReference type="EMBL" id="HBUF01606284">
    <property type="protein sequence ID" value="CAG6777633.1"/>
    <property type="molecule type" value="Transcribed_RNA"/>
</dbReference>
<comment type="subcellular location">
    <subcellularLocation>
        <location evidence="1">Nucleus</location>
    </subcellularLocation>
</comment>
<feature type="region of interest" description="Disordered" evidence="6">
    <location>
        <begin position="390"/>
        <end position="409"/>
    </location>
</feature>
<reference evidence="9" key="1">
    <citation type="submission" date="2021-05" db="EMBL/GenBank/DDBJ databases">
        <authorList>
            <person name="Alioto T."/>
            <person name="Alioto T."/>
            <person name="Gomez Garrido J."/>
        </authorList>
    </citation>
    <scope>NUCLEOTIDE SEQUENCE</scope>
</reference>
<feature type="compositionally biased region" description="Basic and acidic residues" evidence="6">
    <location>
        <begin position="1"/>
        <end position="20"/>
    </location>
</feature>
<dbReference type="FunFam" id="1.10.150.60:FF:000007">
    <property type="entry name" value="AT-rich interactive domain-containing protein 3C"/>
    <property type="match status" value="1"/>
</dbReference>
<feature type="compositionally biased region" description="Pro residues" evidence="6">
    <location>
        <begin position="395"/>
        <end position="405"/>
    </location>
</feature>
<dbReference type="AlphaFoldDB" id="A0A8D9B311"/>
<feature type="compositionally biased region" description="Polar residues" evidence="6">
    <location>
        <begin position="459"/>
        <end position="474"/>
    </location>
</feature>
<keyword evidence="5" id="KW-0539">Nucleus</keyword>
<protein>
    <submittedName>
        <fullName evidence="9">Protein dead ringer</fullName>
    </submittedName>
</protein>
<accession>A0A8D9B311</accession>
<dbReference type="SUPFAM" id="SSF46774">
    <property type="entry name" value="ARID-like"/>
    <property type="match status" value="1"/>
</dbReference>
<proteinExistence type="predicted"/>
<evidence type="ECO:0000259" key="7">
    <source>
        <dbReference type="PROSITE" id="PS51011"/>
    </source>
</evidence>
<feature type="region of interest" description="Disordered" evidence="6">
    <location>
        <begin position="352"/>
        <end position="382"/>
    </location>
</feature>
<sequence>MMDDQNRDSDLDDSLSHNDLSEGDPDLGDADSVDGDHHISLQKIQDEDRMDRHSLPDPHRLSASSMVPPPPFSLPMPYSFPHPAYLPPSSTFSQNPPVHRTSSEGSHSSESSNSSQQTWSYEEQYKQLYELSDEPKRKEFLDDLFSFNQKKGTPINRLPIMAKSVLDLYELYNHVVQRGGLVEVINKKLWQEIIKGLNLPSSITSAAFTLRTQYMKYLYPYECHKLNLSNNSELQAAIDGNRRDQRDRRVSCSVSYSQLHAGGAGGVPTSSFGLTSPLRSVSASSPHSRNHLNGGFHHSPVVSNNNNTINPYLSPALAGMIPGLHPGLTSTELETRMAEYLHILNKQLRLTPAVSPPDDRSVSHSTSPHTGDSTPGPDLPSRLALWTNLYHSPPHAAPPPLPPQSPLVVNLPPQREALNLGKRESESSPSPAAAPPAKRPHTEKKSNGTAPLTIKQEPAEQNNNNKTVSGLSVNSGTRENSIVVSIDIGGIQYQGVLFAQSPQSLNENNKHVPVSMST</sequence>
<evidence type="ECO:0000259" key="8">
    <source>
        <dbReference type="PROSITE" id="PS51486"/>
    </source>
</evidence>
<keyword evidence="3" id="KW-0238">DNA-binding</keyword>
<evidence type="ECO:0000256" key="5">
    <source>
        <dbReference type="ARBA" id="ARBA00023242"/>
    </source>
</evidence>
<feature type="region of interest" description="Disordered" evidence="6">
    <location>
        <begin position="420"/>
        <end position="474"/>
    </location>
</feature>
<dbReference type="PANTHER" id="PTHR15348:SF0">
    <property type="entry name" value="PROTEIN DEAD RINGER"/>
    <property type="match status" value="1"/>
</dbReference>
<dbReference type="InterPro" id="IPR036431">
    <property type="entry name" value="ARID_dom_sf"/>
</dbReference>
<feature type="region of interest" description="Disordered" evidence="6">
    <location>
        <begin position="87"/>
        <end position="119"/>
    </location>
</feature>
<feature type="region of interest" description="Disordered" evidence="6">
    <location>
        <begin position="1"/>
        <end position="73"/>
    </location>
</feature>
<dbReference type="PANTHER" id="PTHR15348">
    <property type="entry name" value="AT-RICH INTERACTIVE DOMAIN-CONTAINING PROTEIN ARID DOMAIN- CONTAINING PROTEIN DEAD RINGER PROTEIN B-CELL REGULATOR OF IGH TRANSCRIPTION BRIGHT"/>
    <property type="match status" value="1"/>
</dbReference>
<dbReference type="InterPro" id="IPR045147">
    <property type="entry name" value="ARI3A/B/C"/>
</dbReference>
<evidence type="ECO:0000256" key="3">
    <source>
        <dbReference type="ARBA" id="ARBA00023125"/>
    </source>
</evidence>
<feature type="domain" description="ARID" evidence="7">
    <location>
        <begin position="134"/>
        <end position="226"/>
    </location>
</feature>
<dbReference type="InterPro" id="IPR023334">
    <property type="entry name" value="REKLES_domain"/>
</dbReference>
<evidence type="ECO:0000313" key="9">
    <source>
        <dbReference type="EMBL" id="CAG6777634.1"/>
    </source>
</evidence>
<organism evidence="9">
    <name type="scientific">Cacopsylla melanoneura</name>
    <dbReference type="NCBI Taxonomy" id="428564"/>
    <lineage>
        <taxon>Eukaryota</taxon>
        <taxon>Metazoa</taxon>
        <taxon>Ecdysozoa</taxon>
        <taxon>Arthropoda</taxon>
        <taxon>Hexapoda</taxon>
        <taxon>Insecta</taxon>
        <taxon>Pterygota</taxon>
        <taxon>Neoptera</taxon>
        <taxon>Paraneoptera</taxon>
        <taxon>Hemiptera</taxon>
        <taxon>Sternorrhyncha</taxon>
        <taxon>Psylloidea</taxon>
        <taxon>Psyllidae</taxon>
        <taxon>Psyllinae</taxon>
        <taxon>Cacopsylla</taxon>
    </lineage>
</organism>
<dbReference type="Pfam" id="PF01388">
    <property type="entry name" value="ARID"/>
    <property type="match status" value="1"/>
</dbReference>
<dbReference type="EMBL" id="HBUF01606285">
    <property type="protein sequence ID" value="CAG6777634.1"/>
    <property type="molecule type" value="Transcribed_RNA"/>
</dbReference>
<dbReference type="Gene3D" id="1.10.150.60">
    <property type="entry name" value="ARID DNA-binding domain"/>
    <property type="match status" value="1"/>
</dbReference>
<keyword evidence="2" id="KW-0805">Transcription regulation</keyword>
<feature type="compositionally biased region" description="Low complexity" evidence="6">
    <location>
        <begin position="103"/>
        <end position="115"/>
    </location>
</feature>
<dbReference type="GO" id="GO:0006357">
    <property type="term" value="P:regulation of transcription by RNA polymerase II"/>
    <property type="evidence" value="ECO:0007669"/>
    <property type="project" value="InterPro"/>
</dbReference>
<evidence type="ECO:0000256" key="4">
    <source>
        <dbReference type="ARBA" id="ARBA00023163"/>
    </source>
</evidence>
<dbReference type="CDD" id="cd16881">
    <property type="entry name" value="ARID_Dri-like"/>
    <property type="match status" value="1"/>
</dbReference>
<dbReference type="GO" id="GO:0003677">
    <property type="term" value="F:DNA binding"/>
    <property type="evidence" value="ECO:0007669"/>
    <property type="project" value="UniProtKB-KW"/>
</dbReference>
<keyword evidence="4" id="KW-0804">Transcription</keyword>
<dbReference type="SMART" id="SM00501">
    <property type="entry name" value="BRIGHT"/>
    <property type="match status" value="1"/>
</dbReference>
<evidence type="ECO:0000256" key="2">
    <source>
        <dbReference type="ARBA" id="ARBA00023015"/>
    </source>
</evidence>
<feature type="domain" description="REKLES" evidence="8">
    <location>
        <begin position="421"/>
        <end position="504"/>
    </location>
</feature>
<dbReference type="PROSITE" id="PS51011">
    <property type="entry name" value="ARID"/>
    <property type="match status" value="1"/>
</dbReference>
<dbReference type="PROSITE" id="PS51486">
    <property type="entry name" value="REKLES"/>
    <property type="match status" value="1"/>
</dbReference>
<feature type="compositionally biased region" description="Polar residues" evidence="6">
    <location>
        <begin position="363"/>
        <end position="373"/>
    </location>
</feature>